<dbReference type="InterPro" id="IPR010652">
    <property type="entry name" value="DUF1232"/>
</dbReference>
<dbReference type="AlphaFoldDB" id="A0A645IR03"/>
<evidence type="ECO:0000313" key="6">
    <source>
        <dbReference type="EMBL" id="MPN53390.1"/>
    </source>
</evidence>
<keyword evidence="4" id="KW-0472">Membrane</keyword>
<comment type="caution">
    <text evidence="6">The sequence shown here is derived from an EMBL/GenBank/DDBJ whole genome shotgun (WGS) entry which is preliminary data.</text>
</comment>
<dbReference type="Pfam" id="PF06803">
    <property type="entry name" value="DUF1232"/>
    <property type="match status" value="1"/>
</dbReference>
<accession>A0A645IR03</accession>
<sequence>MPLDYKKHYEYIAALPDLLVLGYRVMRDRRVLAKDKWIIGLSLGYFLSPIDIIPDKFPVLGAIDDLALFVFGVNHLTNRIPLPIVVEHWSGDLKTLKFVKDNIGKIMGMTGSSNIERVYDLVDEKLDEKFGAYQDDDFYFKNPVVPTSVEI</sequence>
<evidence type="ECO:0000256" key="3">
    <source>
        <dbReference type="ARBA" id="ARBA00022989"/>
    </source>
</evidence>
<evidence type="ECO:0000256" key="1">
    <source>
        <dbReference type="ARBA" id="ARBA00004127"/>
    </source>
</evidence>
<gene>
    <name evidence="6" type="ORF">SDC9_201054</name>
</gene>
<organism evidence="6">
    <name type="scientific">bioreactor metagenome</name>
    <dbReference type="NCBI Taxonomy" id="1076179"/>
    <lineage>
        <taxon>unclassified sequences</taxon>
        <taxon>metagenomes</taxon>
        <taxon>ecological metagenomes</taxon>
    </lineage>
</organism>
<protein>
    <recommendedName>
        <fullName evidence="5">DUF1232 domain-containing protein</fullName>
    </recommendedName>
</protein>
<reference evidence="6" key="1">
    <citation type="submission" date="2019-08" db="EMBL/GenBank/DDBJ databases">
        <authorList>
            <person name="Kucharzyk K."/>
            <person name="Murdoch R.W."/>
            <person name="Higgins S."/>
            <person name="Loffler F."/>
        </authorList>
    </citation>
    <scope>NUCLEOTIDE SEQUENCE</scope>
</reference>
<dbReference type="GO" id="GO:0012505">
    <property type="term" value="C:endomembrane system"/>
    <property type="evidence" value="ECO:0007669"/>
    <property type="project" value="UniProtKB-SubCell"/>
</dbReference>
<name>A0A645IR03_9ZZZZ</name>
<keyword evidence="2" id="KW-0812">Transmembrane</keyword>
<dbReference type="EMBL" id="VSSQ01120472">
    <property type="protein sequence ID" value="MPN53390.1"/>
    <property type="molecule type" value="Genomic_DNA"/>
</dbReference>
<comment type="subcellular location">
    <subcellularLocation>
        <location evidence="1">Endomembrane system</location>
        <topology evidence="1">Multi-pass membrane protein</topology>
    </subcellularLocation>
</comment>
<evidence type="ECO:0000256" key="2">
    <source>
        <dbReference type="ARBA" id="ARBA00022692"/>
    </source>
</evidence>
<keyword evidence="3" id="KW-1133">Transmembrane helix</keyword>
<evidence type="ECO:0000259" key="5">
    <source>
        <dbReference type="Pfam" id="PF06803"/>
    </source>
</evidence>
<proteinExistence type="predicted"/>
<feature type="domain" description="DUF1232" evidence="5">
    <location>
        <begin position="36"/>
        <end position="71"/>
    </location>
</feature>
<evidence type="ECO:0000256" key="4">
    <source>
        <dbReference type="ARBA" id="ARBA00023136"/>
    </source>
</evidence>